<reference evidence="3 4" key="1">
    <citation type="journal article" date="2013" name="Genome Biol. Evol.">
        <title>Comparison of metabolic capacities and inference of gene content evolution in mosquito-associated Spiroplasma diminutum and S. taiwanense.</title>
        <authorList>
            <person name="Lo W.S."/>
            <person name="Ku C."/>
            <person name="Chen L.L."/>
            <person name="Chang T.H."/>
            <person name="Kuo C.H."/>
        </authorList>
    </citation>
    <scope>NUCLEOTIDE SEQUENCE [LARGE SCALE GENOMIC DNA]</scope>
    <source>
        <strain evidence="3">CT-1</strain>
    </source>
</reference>
<dbReference type="PATRIC" id="fig|1276220.3.peg.736"/>
<feature type="domain" description="DHHA1" evidence="2">
    <location>
        <begin position="219"/>
        <end position="308"/>
    </location>
</feature>
<protein>
    <submittedName>
        <fullName evidence="3">DHH family protein</fullName>
    </submittedName>
</protein>
<dbReference type="Pfam" id="PF01368">
    <property type="entry name" value="DHH"/>
    <property type="match status" value="1"/>
</dbReference>
<evidence type="ECO:0000259" key="2">
    <source>
        <dbReference type="Pfam" id="PF02272"/>
    </source>
</evidence>
<dbReference type="RefSeq" id="WP_020834472.1">
    <property type="nucleotide sequence ID" value="NC_021846.1"/>
</dbReference>
<dbReference type="PANTHER" id="PTHR47618:SF1">
    <property type="entry name" value="BIFUNCTIONAL OLIGORIBONUCLEASE AND PAP PHOSPHATASE NRNA"/>
    <property type="match status" value="1"/>
</dbReference>
<dbReference type="OrthoDB" id="9803668at2"/>
<organism evidence="3 4">
    <name type="scientific">Spiroplasma taiwanense CT-1</name>
    <dbReference type="NCBI Taxonomy" id="1276220"/>
    <lineage>
        <taxon>Bacteria</taxon>
        <taxon>Bacillati</taxon>
        <taxon>Mycoplasmatota</taxon>
        <taxon>Mollicutes</taxon>
        <taxon>Entomoplasmatales</taxon>
        <taxon>Spiroplasmataceae</taxon>
        <taxon>Spiroplasma</taxon>
    </lineage>
</organism>
<dbReference type="HOGENOM" id="CLU_039720_1_0_14"/>
<dbReference type="InterPro" id="IPR038763">
    <property type="entry name" value="DHH_sf"/>
</dbReference>
<dbReference type="GO" id="GO:0003676">
    <property type="term" value="F:nucleic acid binding"/>
    <property type="evidence" value="ECO:0007669"/>
    <property type="project" value="InterPro"/>
</dbReference>
<gene>
    <name evidence="3" type="ORF">STAIW_v1c07210</name>
</gene>
<dbReference type="InterPro" id="IPR051319">
    <property type="entry name" value="Oligoribo/pAp-PDE_c-di-AMP_PDE"/>
</dbReference>
<evidence type="ECO:0000313" key="4">
    <source>
        <dbReference type="Proteomes" id="UP000014984"/>
    </source>
</evidence>
<dbReference type="SUPFAM" id="SSF64182">
    <property type="entry name" value="DHH phosphoesterases"/>
    <property type="match status" value="1"/>
</dbReference>
<dbReference type="InterPro" id="IPR001667">
    <property type="entry name" value="DDH_dom"/>
</dbReference>
<dbReference type="Gene3D" id="3.10.310.30">
    <property type="match status" value="1"/>
</dbReference>
<dbReference type="STRING" id="1276220.STAIW_v1c07210"/>
<evidence type="ECO:0000313" key="3">
    <source>
        <dbReference type="EMBL" id="AGR41333.1"/>
    </source>
</evidence>
<dbReference type="AlphaFoldDB" id="S5MC79"/>
<sequence length="309" mass="35110">MDLLKTIEEEIKKFQTIIIQRHVNPDGDAYGSQFGLKHLIENNFKDKKVYVVGDEFEWLSFLGKVDQIDDEVFSEALVIVTDCANVERISDQRFSKAKQIIKIDHHPNVTPYGYIMWVDVTFTSASEMVGYLAVQLNWNIPQEAARVIFCGTVTDSGRFLYRGTTARTFEVASVLLKTGFDLFALYKKLNTRKLSDLEFSNLIFNTFKLTKKGLAYVIISLEDLKKHNLTAEMMNKYANTLAGFEEIKVWITFSQFENKSYRVEFRSAETVINKIAAKYGGGGHDLAAGAIVPDLETINAIIKDIDELL</sequence>
<dbReference type="Pfam" id="PF02272">
    <property type="entry name" value="DHHA1"/>
    <property type="match status" value="1"/>
</dbReference>
<feature type="domain" description="DDH" evidence="1">
    <location>
        <begin position="17"/>
        <end position="152"/>
    </location>
</feature>
<proteinExistence type="predicted"/>
<dbReference type="KEGG" id="stai:STAIW_v1c07210"/>
<name>S5MC79_9MOLU</name>
<dbReference type="PANTHER" id="PTHR47618">
    <property type="entry name" value="BIFUNCTIONAL OLIGORIBONUCLEASE AND PAP PHOSPHATASE NRNA"/>
    <property type="match status" value="1"/>
</dbReference>
<dbReference type="InterPro" id="IPR003156">
    <property type="entry name" value="DHHA1_dom"/>
</dbReference>
<accession>S5MC79</accession>
<dbReference type="Proteomes" id="UP000014984">
    <property type="component" value="Chromosome"/>
</dbReference>
<dbReference type="EMBL" id="CP005074">
    <property type="protein sequence ID" value="AGR41333.1"/>
    <property type="molecule type" value="Genomic_DNA"/>
</dbReference>
<keyword evidence="4" id="KW-1185">Reference proteome</keyword>
<dbReference type="Gene3D" id="3.90.1640.10">
    <property type="entry name" value="inorganic pyrophosphatase (n-terminal core)"/>
    <property type="match status" value="1"/>
</dbReference>
<evidence type="ECO:0000259" key="1">
    <source>
        <dbReference type="Pfam" id="PF01368"/>
    </source>
</evidence>
<dbReference type="eggNOG" id="COG0618">
    <property type="taxonomic scope" value="Bacteria"/>
</dbReference>